<evidence type="ECO:0000256" key="1">
    <source>
        <dbReference type="ARBA" id="ARBA00023015"/>
    </source>
</evidence>
<gene>
    <name evidence="6" type="ordered locus">Bresu_0847</name>
</gene>
<keyword evidence="3" id="KW-0804">Transcription</keyword>
<dbReference type="KEGG" id="bsb:Bresu_0847"/>
<dbReference type="SUPFAM" id="SSF48498">
    <property type="entry name" value="Tetracyclin repressor-like, C-terminal domain"/>
    <property type="match status" value="1"/>
</dbReference>
<evidence type="ECO:0000313" key="6">
    <source>
        <dbReference type="EMBL" id="ADL00161.1"/>
    </source>
</evidence>
<protein>
    <submittedName>
        <fullName evidence="6">Regulatory protein TetR</fullName>
    </submittedName>
</protein>
<evidence type="ECO:0000256" key="3">
    <source>
        <dbReference type="ARBA" id="ARBA00023163"/>
    </source>
</evidence>
<feature type="DNA-binding region" description="H-T-H motif" evidence="4">
    <location>
        <begin position="32"/>
        <end position="51"/>
    </location>
</feature>
<proteinExistence type="predicted"/>
<dbReference type="GO" id="GO:0000976">
    <property type="term" value="F:transcription cis-regulatory region binding"/>
    <property type="evidence" value="ECO:0007669"/>
    <property type="project" value="TreeGrafter"/>
</dbReference>
<dbReference type="eggNOG" id="COG1309">
    <property type="taxonomic scope" value="Bacteria"/>
</dbReference>
<dbReference type="BioCyc" id="BSUB633149:G1GM8-847-MONOMER"/>
<dbReference type="InterPro" id="IPR001647">
    <property type="entry name" value="HTH_TetR"/>
</dbReference>
<dbReference type="PANTHER" id="PTHR30055:SF234">
    <property type="entry name" value="HTH-TYPE TRANSCRIPTIONAL REGULATOR BETI"/>
    <property type="match status" value="1"/>
</dbReference>
<dbReference type="AlphaFoldDB" id="D9QMJ1"/>
<dbReference type="Proteomes" id="UP000002696">
    <property type="component" value="Chromosome"/>
</dbReference>
<dbReference type="STRING" id="633149.Bresu_0847"/>
<evidence type="ECO:0000313" key="7">
    <source>
        <dbReference type="Proteomes" id="UP000002696"/>
    </source>
</evidence>
<dbReference type="InterPro" id="IPR009057">
    <property type="entry name" value="Homeodomain-like_sf"/>
</dbReference>
<dbReference type="Pfam" id="PF00440">
    <property type="entry name" value="TetR_N"/>
    <property type="match status" value="1"/>
</dbReference>
<dbReference type="OrthoDB" id="9795011at2"/>
<keyword evidence="7" id="KW-1185">Reference proteome</keyword>
<dbReference type="InParanoid" id="D9QMJ1"/>
<evidence type="ECO:0000259" key="5">
    <source>
        <dbReference type="PROSITE" id="PS50977"/>
    </source>
</evidence>
<feature type="domain" description="HTH tetR-type" evidence="5">
    <location>
        <begin position="10"/>
        <end position="69"/>
    </location>
</feature>
<dbReference type="InterPro" id="IPR050109">
    <property type="entry name" value="HTH-type_TetR-like_transc_reg"/>
</dbReference>
<keyword evidence="2 4" id="KW-0238">DNA-binding</keyword>
<dbReference type="HOGENOM" id="CLU_069356_17_1_5"/>
<dbReference type="PRINTS" id="PR00455">
    <property type="entry name" value="HTHTETR"/>
</dbReference>
<reference evidence="7" key="1">
    <citation type="journal article" date="2011" name="J. Bacteriol.">
        <title>Genome sequences of eight morphologically diverse alphaproteobacteria.</title>
        <authorList>
            <consortium name="US DOE Joint Genome Institute"/>
            <person name="Brown P.J."/>
            <person name="Kysela D.T."/>
            <person name="Buechlein A."/>
            <person name="Hemmerich C."/>
            <person name="Brun Y.V."/>
        </authorList>
    </citation>
    <scope>NUCLEOTIDE SEQUENCE [LARGE SCALE GENOMIC DNA]</scope>
    <source>
        <strain evidence="7">ATCC 15264 / DSM 4735 / LMG 14903 / NBRC 16000 / CB 81</strain>
    </source>
</reference>
<accession>D9QMJ1</accession>
<dbReference type="PANTHER" id="PTHR30055">
    <property type="entry name" value="HTH-TYPE TRANSCRIPTIONAL REGULATOR RUTR"/>
    <property type="match status" value="1"/>
</dbReference>
<dbReference type="SUPFAM" id="SSF46689">
    <property type="entry name" value="Homeodomain-like"/>
    <property type="match status" value="1"/>
</dbReference>
<dbReference type="GO" id="GO:0003700">
    <property type="term" value="F:DNA-binding transcription factor activity"/>
    <property type="evidence" value="ECO:0007669"/>
    <property type="project" value="TreeGrafter"/>
</dbReference>
<evidence type="ECO:0000256" key="4">
    <source>
        <dbReference type="PROSITE-ProRule" id="PRU00335"/>
    </source>
</evidence>
<dbReference type="Gene3D" id="1.10.357.10">
    <property type="entry name" value="Tetracycline Repressor, domain 2"/>
    <property type="match status" value="1"/>
</dbReference>
<evidence type="ECO:0000256" key="2">
    <source>
        <dbReference type="ARBA" id="ARBA00023125"/>
    </source>
</evidence>
<dbReference type="EMBL" id="CP002102">
    <property type="protein sequence ID" value="ADL00161.1"/>
    <property type="molecule type" value="Genomic_DNA"/>
</dbReference>
<dbReference type="PROSITE" id="PS50977">
    <property type="entry name" value="HTH_TETR_2"/>
    <property type="match status" value="1"/>
</dbReference>
<name>D9QMJ1_BRESC</name>
<keyword evidence="1" id="KW-0805">Transcription regulation</keyword>
<dbReference type="InterPro" id="IPR036271">
    <property type="entry name" value="Tet_transcr_reg_TetR-rel_C_sf"/>
</dbReference>
<organism evidence="6 7">
    <name type="scientific">Brevundimonas subvibrioides (strain ATCC 15264 / DSM 4735 / LMG 14903 / NBRC 16000 / CB 81)</name>
    <name type="common">Caulobacter subvibrioides</name>
    <dbReference type="NCBI Taxonomy" id="633149"/>
    <lineage>
        <taxon>Bacteria</taxon>
        <taxon>Pseudomonadati</taxon>
        <taxon>Pseudomonadota</taxon>
        <taxon>Alphaproteobacteria</taxon>
        <taxon>Caulobacterales</taxon>
        <taxon>Caulobacteraceae</taxon>
        <taxon>Brevundimonas</taxon>
    </lineage>
</organism>
<sequence>MTRPLRKDAADRRAALLRAAADVFAEEGIETPLDRIAERAGVGRATLYRNFASRTEIALAVLMAEVDALGDRFAAPDGPEAFLDFLSALSATLERNAALGGVVRAAPSPDLLDPLRAALLKAAMPSLTVSQAAGVVRPDIGSADIRILSAMLGSALHNAAPAERNAIAGRTLKLVIDAVRARP</sequence>